<feature type="transmembrane region" description="Helical" evidence="7">
    <location>
        <begin position="86"/>
        <end position="109"/>
    </location>
</feature>
<dbReference type="Proteomes" id="UP000199006">
    <property type="component" value="Unassembled WGS sequence"/>
</dbReference>
<name>A0A1I4K9W4_9FIRM</name>
<evidence type="ECO:0000313" key="8">
    <source>
        <dbReference type="EMBL" id="SFL75391.1"/>
    </source>
</evidence>
<feature type="transmembrane region" description="Helical" evidence="7">
    <location>
        <begin position="49"/>
        <end position="66"/>
    </location>
</feature>
<evidence type="ECO:0000256" key="2">
    <source>
        <dbReference type="ARBA" id="ARBA00006386"/>
    </source>
</evidence>
<evidence type="ECO:0000256" key="7">
    <source>
        <dbReference type="SAM" id="Phobius"/>
    </source>
</evidence>
<evidence type="ECO:0000256" key="6">
    <source>
        <dbReference type="ARBA" id="ARBA00023136"/>
    </source>
</evidence>
<keyword evidence="5 7" id="KW-1133">Transmembrane helix</keyword>
<comment type="subcellular location">
    <subcellularLocation>
        <location evidence="1">Cell membrane</location>
        <topology evidence="1">Multi-pass membrane protein</topology>
    </subcellularLocation>
</comment>
<dbReference type="GO" id="GO:0005886">
    <property type="term" value="C:plasma membrane"/>
    <property type="evidence" value="ECO:0007669"/>
    <property type="project" value="UniProtKB-SubCell"/>
</dbReference>
<sequence>MSKSKLKSILKAYKWAFILPFILVLIYLFNHEMGTTAAKATAKNFRSMLTVLPPILMLIGLLDVWVPRTTMIKYLGHGSGIKGILIALFLGSLSAGPLFAAFPVAAILLKKGARPAYVIFFLGTWSSSKLPILIYELASFGKMFTLIHVISNLILFLASSFLIEKLLSHSEIQQLAAVENS</sequence>
<reference evidence="8 9" key="1">
    <citation type="submission" date="2016-10" db="EMBL/GenBank/DDBJ databases">
        <authorList>
            <person name="de Groot N.N."/>
        </authorList>
    </citation>
    <scope>NUCLEOTIDE SEQUENCE [LARGE SCALE GENOMIC DNA]</scope>
    <source>
        <strain evidence="8 9">ATCC 51327</strain>
    </source>
</reference>
<keyword evidence="9" id="KW-1185">Reference proteome</keyword>
<organism evidence="8 9">
    <name type="scientific">Halanaerobium salsuginis</name>
    <dbReference type="NCBI Taxonomy" id="29563"/>
    <lineage>
        <taxon>Bacteria</taxon>
        <taxon>Bacillati</taxon>
        <taxon>Bacillota</taxon>
        <taxon>Clostridia</taxon>
        <taxon>Halanaerobiales</taxon>
        <taxon>Halanaerobiaceae</taxon>
        <taxon>Halanaerobium</taxon>
    </lineage>
</organism>
<evidence type="ECO:0000256" key="5">
    <source>
        <dbReference type="ARBA" id="ARBA00022989"/>
    </source>
</evidence>
<keyword evidence="4 7" id="KW-0812">Transmembrane</keyword>
<accession>A0A1I4K9W4</accession>
<keyword evidence="6 7" id="KW-0472">Membrane</keyword>
<protein>
    <submittedName>
        <fullName evidence="8">Predicted permease</fullName>
    </submittedName>
</protein>
<dbReference type="STRING" id="29563.SAMN02983006_01949"/>
<evidence type="ECO:0000256" key="4">
    <source>
        <dbReference type="ARBA" id="ARBA00022692"/>
    </source>
</evidence>
<keyword evidence="3" id="KW-1003">Cell membrane</keyword>
<evidence type="ECO:0000256" key="3">
    <source>
        <dbReference type="ARBA" id="ARBA00022475"/>
    </source>
</evidence>
<dbReference type="Pfam" id="PF03773">
    <property type="entry name" value="ArsP_1"/>
    <property type="match status" value="1"/>
</dbReference>
<feature type="transmembrane region" description="Helical" evidence="7">
    <location>
        <begin position="116"/>
        <end position="137"/>
    </location>
</feature>
<dbReference type="EMBL" id="FOTI01000029">
    <property type="protein sequence ID" value="SFL75391.1"/>
    <property type="molecule type" value="Genomic_DNA"/>
</dbReference>
<feature type="transmembrane region" description="Helical" evidence="7">
    <location>
        <begin position="12"/>
        <end position="29"/>
    </location>
</feature>
<dbReference type="OrthoDB" id="9798408at2"/>
<feature type="transmembrane region" description="Helical" evidence="7">
    <location>
        <begin position="143"/>
        <end position="163"/>
    </location>
</feature>
<dbReference type="RefSeq" id="WP_089862023.1">
    <property type="nucleotide sequence ID" value="NZ_FOTI01000029.1"/>
</dbReference>
<comment type="similarity">
    <text evidence="2">Belongs to the UPF0718 family.</text>
</comment>
<gene>
    <name evidence="8" type="ORF">SAMN02983006_01949</name>
</gene>
<evidence type="ECO:0000256" key="1">
    <source>
        <dbReference type="ARBA" id="ARBA00004651"/>
    </source>
</evidence>
<evidence type="ECO:0000313" key="9">
    <source>
        <dbReference type="Proteomes" id="UP000199006"/>
    </source>
</evidence>
<proteinExistence type="inferred from homology"/>
<dbReference type="InterPro" id="IPR005524">
    <property type="entry name" value="DUF318"/>
</dbReference>
<dbReference type="AlphaFoldDB" id="A0A1I4K9W4"/>